<keyword evidence="4" id="KW-0472">Membrane</keyword>
<keyword evidence="2" id="KW-0328">Glycosyltransferase</keyword>
<keyword evidence="6" id="KW-1185">Reference proteome</keyword>
<dbReference type="GO" id="GO:0016757">
    <property type="term" value="F:glycosyltransferase activity"/>
    <property type="evidence" value="ECO:0007669"/>
    <property type="project" value="UniProtKB-KW"/>
</dbReference>
<feature type="transmembrane region" description="Helical" evidence="4">
    <location>
        <begin position="323"/>
        <end position="343"/>
    </location>
</feature>
<dbReference type="eggNOG" id="COG1215">
    <property type="taxonomic scope" value="Bacteria"/>
</dbReference>
<dbReference type="Gene3D" id="3.90.550.10">
    <property type="entry name" value="Spore Coat Polysaccharide Biosynthesis Protein SpsA, Chain A"/>
    <property type="match status" value="1"/>
</dbReference>
<keyword evidence="4" id="KW-1133">Transmembrane helix</keyword>
<dbReference type="PANTHER" id="PTHR43630:SF1">
    <property type="entry name" value="POLY-BETA-1,6-N-ACETYL-D-GLUCOSAMINE SYNTHASE"/>
    <property type="match status" value="1"/>
</dbReference>
<feature type="transmembrane region" description="Helical" evidence="4">
    <location>
        <begin position="300"/>
        <end position="317"/>
    </location>
</feature>
<dbReference type="AlphaFoldDB" id="A0A081PDS0"/>
<keyword evidence="3" id="KW-0808">Transferase</keyword>
<dbReference type="RefSeq" id="WP_037443321.1">
    <property type="nucleotide sequence ID" value="NZ_JNFF01000102.1"/>
</dbReference>
<dbReference type="OrthoDB" id="1523666at2"/>
<dbReference type="Pfam" id="PF13641">
    <property type="entry name" value="Glyco_tranf_2_3"/>
    <property type="match status" value="1"/>
</dbReference>
<dbReference type="EMBL" id="JNFF01000102">
    <property type="protein sequence ID" value="KEQ28843.1"/>
    <property type="molecule type" value="Genomic_DNA"/>
</dbReference>
<dbReference type="Proteomes" id="UP000028007">
    <property type="component" value="Unassembled WGS sequence"/>
</dbReference>
<accession>A0A081PDS0</accession>
<sequence>MEILKTVWIIFHFFMAFYFILPVLLLLIKLVRRADKPSNPIIREFDYAVIITAYQQTNLLPALVDSALKLNYSNYLIYIVADNCDISNLNFNSDKVVLLRPEHTLASNTKSHFHAIHNFKRPHEILTIIDSDNLVSPEYLNELNHFFADGYVAVQGVRQAKNLNTSYACLDEAGDIYYRFIDRKLLFECGSSASLAGSGMAFTTQLYRDCLETIEIEGAGFDKVLQMQILKRGYRIAFAEKAIVFDEKTAKSNQLVNQRARWINTWFKYSGEGVKLIGRGLVNLNRNQFFCGLVFSRPPLFMLALVTVIGVFVDLVLLPEMLYFWGIAIICFLAVFFAALSYFKAPGIIYKALVNIPKFIFLQILSLLKAKRANEISVATVHYSDQHIDEVENSIK</sequence>
<evidence type="ECO:0000256" key="1">
    <source>
        <dbReference type="ARBA" id="ARBA00006739"/>
    </source>
</evidence>
<evidence type="ECO:0000256" key="4">
    <source>
        <dbReference type="SAM" id="Phobius"/>
    </source>
</evidence>
<evidence type="ECO:0000313" key="6">
    <source>
        <dbReference type="Proteomes" id="UP000028007"/>
    </source>
</evidence>
<organism evidence="5 6">
    <name type="scientific">Pedobacter antarcticus 4BY</name>
    <dbReference type="NCBI Taxonomy" id="1358423"/>
    <lineage>
        <taxon>Bacteria</taxon>
        <taxon>Pseudomonadati</taxon>
        <taxon>Bacteroidota</taxon>
        <taxon>Sphingobacteriia</taxon>
        <taxon>Sphingobacteriales</taxon>
        <taxon>Sphingobacteriaceae</taxon>
        <taxon>Pedobacter</taxon>
    </lineage>
</organism>
<dbReference type="SUPFAM" id="SSF53448">
    <property type="entry name" value="Nucleotide-diphospho-sugar transferases"/>
    <property type="match status" value="1"/>
</dbReference>
<evidence type="ECO:0008006" key="7">
    <source>
        <dbReference type="Google" id="ProtNLM"/>
    </source>
</evidence>
<protein>
    <recommendedName>
        <fullName evidence="7">Glycosyl transferase</fullName>
    </recommendedName>
</protein>
<evidence type="ECO:0000313" key="5">
    <source>
        <dbReference type="EMBL" id="KEQ28843.1"/>
    </source>
</evidence>
<comment type="similarity">
    <text evidence="1">Belongs to the glycosyltransferase 2 family.</text>
</comment>
<comment type="caution">
    <text evidence="5">The sequence shown here is derived from an EMBL/GenBank/DDBJ whole genome shotgun (WGS) entry which is preliminary data.</text>
</comment>
<evidence type="ECO:0000256" key="3">
    <source>
        <dbReference type="ARBA" id="ARBA00022679"/>
    </source>
</evidence>
<evidence type="ECO:0000256" key="2">
    <source>
        <dbReference type="ARBA" id="ARBA00022676"/>
    </source>
</evidence>
<name>A0A081PDS0_9SPHI</name>
<gene>
    <name evidence="5" type="ORF">N180_19565</name>
</gene>
<dbReference type="InterPro" id="IPR029044">
    <property type="entry name" value="Nucleotide-diphossugar_trans"/>
</dbReference>
<reference evidence="5 6" key="1">
    <citation type="journal article" date="1992" name="Int. J. Syst. Bacteriol.">
        <title>Sphingobacterium antarcticus sp. nov. a Psychrotrophic Bacterium from the Soils of Schirmacher Oasis, Antarctica.</title>
        <authorList>
            <person name="Shivaji S."/>
            <person name="Ray M.K."/>
            <person name="Rao N.S."/>
            <person name="Saiserr L."/>
            <person name="Jagannadham M.V."/>
            <person name="Kumar G.S."/>
            <person name="Reddy G."/>
            <person name="Bhargava P.M."/>
        </authorList>
    </citation>
    <scope>NUCLEOTIDE SEQUENCE [LARGE SCALE GENOMIC DNA]</scope>
    <source>
        <strain evidence="5 6">4BY</strain>
    </source>
</reference>
<dbReference type="PANTHER" id="PTHR43630">
    <property type="entry name" value="POLY-BETA-1,6-N-ACETYL-D-GLUCOSAMINE SYNTHASE"/>
    <property type="match status" value="1"/>
</dbReference>
<feature type="transmembrane region" description="Helical" evidence="4">
    <location>
        <begin position="6"/>
        <end position="28"/>
    </location>
</feature>
<proteinExistence type="inferred from homology"/>
<keyword evidence="4" id="KW-0812">Transmembrane</keyword>